<dbReference type="PANTHER" id="PTHR30093">
    <property type="entry name" value="GENERAL SECRETION PATHWAY PROTEIN G"/>
    <property type="match status" value="1"/>
</dbReference>
<dbReference type="OrthoDB" id="283871at2"/>
<evidence type="ECO:0000313" key="3">
    <source>
        <dbReference type="EMBL" id="QDT00850.1"/>
    </source>
</evidence>
<keyword evidence="1" id="KW-0812">Transmembrane</keyword>
<dbReference type="InterPro" id="IPR012902">
    <property type="entry name" value="N_methyl_site"/>
</dbReference>
<dbReference type="InterPro" id="IPR045584">
    <property type="entry name" value="Pilin-like"/>
</dbReference>
<evidence type="ECO:0000313" key="4">
    <source>
        <dbReference type="Proteomes" id="UP000319852"/>
    </source>
</evidence>
<dbReference type="Pfam" id="PF07596">
    <property type="entry name" value="SBP_bac_10"/>
    <property type="match status" value="1"/>
</dbReference>
<gene>
    <name evidence="3" type="ORF">HG15A2_41920</name>
</gene>
<keyword evidence="4" id="KW-1185">Reference proteome</keyword>
<dbReference type="PROSITE" id="PS00409">
    <property type="entry name" value="PROKAR_NTER_METHYL"/>
    <property type="match status" value="1"/>
</dbReference>
<dbReference type="Gene3D" id="3.30.700.10">
    <property type="entry name" value="Glycoprotein, Type 4 Pilin"/>
    <property type="match status" value="1"/>
</dbReference>
<keyword evidence="1" id="KW-0472">Membrane</keyword>
<dbReference type="PANTHER" id="PTHR30093:SF2">
    <property type="entry name" value="TYPE II SECRETION SYSTEM PROTEIN H"/>
    <property type="match status" value="1"/>
</dbReference>
<proteinExistence type="predicted"/>
<dbReference type="NCBIfam" id="TIGR02532">
    <property type="entry name" value="IV_pilin_GFxxxE"/>
    <property type="match status" value="1"/>
</dbReference>
<dbReference type="KEGG" id="amob:HG15A2_41920"/>
<reference evidence="3 4" key="1">
    <citation type="submission" date="2019-02" db="EMBL/GenBank/DDBJ databases">
        <title>Deep-cultivation of Planctomycetes and their phenomic and genomic characterization uncovers novel biology.</title>
        <authorList>
            <person name="Wiegand S."/>
            <person name="Jogler M."/>
            <person name="Boedeker C."/>
            <person name="Pinto D."/>
            <person name="Vollmers J."/>
            <person name="Rivas-Marin E."/>
            <person name="Kohn T."/>
            <person name="Peeters S.H."/>
            <person name="Heuer A."/>
            <person name="Rast P."/>
            <person name="Oberbeckmann S."/>
            <person name="Bunk B."/>
            <person name="Jeske O."/>
            <person name="Meyerdierks A."/>
            <person name="Storesund J.E."/>
            <person name="Kallscheuer N."/>
            <person name="Luecker S."/>
            <person name="Lage O.M."/>
            <person name="Pohl T."/>
            <person name="Merkel B.J."/>
            <person name="Hornburger P."/>
            <person name="Mueller R.-W."/>
            <person name="Bruemmer F."/>
            <person name="Labrenz M."/>
            <person name="Spormann A.M."/>
            <person name="Op den Camp H."/>
            <person name="Overmann J."/>
            <person name="Amann R."/>
            <person name="Jetten M.S.M."/>
            <person name="Mascher T."/>
            <person name="Medema M.H."/>
            <person name="Devos D.P."/>
            <person name="Kaster A.-K."/>
            <person name="Ovreas L."/>
            <person name="Rohde M."/>
            <person name="Galperin M.Y."/>
            <person name="Jogler C."/>
        </authorList>
    </citation>
    <scope>NUCLEOTIDE SEQUENCE [LARGE SCALE GENOMIC DNA]</scope>
    <source>
        <strain evidence="3 4">HG15A2</strain>
    </source>
</reference>
<accession>A0A517N135</accession>
<dbReference type="Pfam" id="PF07963">
    <property type="entry name" value="N_methyl"/>
    <property type="match status" value="1"/>
</dbReference>
<dbReference type="AlphaFoldDB" id="A0A517N135"/>
<organism evidence="3 4">
    <name type="scientific">Adhaeretor mobilis</name>
    <dbReference type="NCBI Taxonomy" id="1930276"/>
    <lineage>
        <taxon>Bacteria</taxon>
        <taxon>Pseudomonadati</taxon>
        <taxon>Planctomycetota</taxon>
        <taxon>Planctomycetia</taxon>
        <taxon>Pirellulales</taxon>
        <taxon>Lacipirellulaceae</taxon>
        <taxon>Adhaeretor</taxon>
    </lineage>
</organism>
<feature type="domain" description="DUF1559" evidence="2">
    <location>
        <begin position="38"/>
        <end position="374"/>
    </location>
</feature>
<dbReference type="EMBL" id="CP036263">
    <property type="protein sequence ID" value="QDT00850.1"/>
    <property type="molecule type" value="Genomic_DNA"/>
</dbReference>
<evidence type="ECO:0000259" key="2">
    <source>
        <dbReference type="Pfam" id="PF07596"/>
    </source>
</evidence>
<dbReference type="InterPro" id="IPR011453">
    <property type="entry name" value="DUF1559"/>
</dbReference>
<evidence type="ECO:0000256" key="1">
    <source>
        <dbReference type="SAM" id="Phobius"/>
    </source>
</evidence>
<protein>
    <recommendedName>
        <fullName evidence="2">DUF1559 domain-containing protein</fullName>
    </recommendedName>
</protein>
<dbReference type="SUPFAM" id="SSF54523">
    <property type="entry name" value="Pili subunits"/>
    <property type="match status" value="1"/>
</dbReference>
<name>A0A517N135_9BACT</name>
<keyword evidence="1" id="KW-1133">Transmembrane helix</keyword>
<dbReference type="Proteomes" id="UP000319852">
    <property type="component" value="Chromosome"/>
</dbReference>
<feature type="transmembrane region" description="Helical" evidence="1">
    <location>
        <begin position="12"/>
        <end position="37"/>
    </location>
</feature>
<dbReference type="RefSeq" id="WP_145062617.1">
    <property type="nucleotide sequence ID" value="NZ_CP036263.1"/>
</dbReference>
<sequence>MTREKSIKETTAGFTLVELLVVIAIIGVLVGLLLPAVQAAREAARRSQCVNNLKQMGLAAANYESAHGVFPPGRLIPDWSTNGTEKSLGYTNYESVPANASTKTGFYSVHIWLLPFMEAGNVYNLINFDIAQVKRMTTNGTPTNPNYDAYATAQGLFICPSDGNTERIISENNYRCNFGGSTPGAGGRGGKTSRTGAYGEQDGDVWNVGGNGAFTIGKKGLAAKRFTDGLSNTAFFSERTKGSGGPQQGRTAIGDMVRCPKYDFDPTESFAEIYDKADQYSGKIESFIFSWAGRWATSGDSADWSNGWPFAGYDSTQYNHVAPPNWRGQDCGASFIPDTPQEHAIIAPRSQHPGSVVTAFGDGHTDIINDSIDLLVWRAIGTREAEQGEPVSIDY</sequence>